<evidence type="ECO:0000259" key="1">
    <source>
        <dbReference type="SMART" id="SM00860"/>
    </source>
</evidence>
<gene>
    <name evidence="2" type="ORF">JKJ07_34380</name>
</gene>
<evidence type="ECO:0000313" key="3">
    <source>
        <dbReference type="Proteomes" id="UP000598996"/>
    </source>
</evidence>
<dbReference type="EMBL" id="JAENHO010000011">
    <property type="protein sequence ID" value="MBL7259415.1"/>
    <property type="molecule type" value="Genomic_DNA"/>
</dbReference>
<dbReference type="Gene3D" id="3.40.1580.10">
    <property type="entry name" value="SMI1/KNR4-like"/>
    <property type="match status" value="1"/>
</dbReference>
<protein>
    <submittedName>
        <fullName evidence="2">SMI1/KNR4 family protein</fullName>
    </submittedName>
</protein>
<name>A0ABS1VY39_9ACTN</name>
<dbReference type="Proteomes" id="UP000598996">
    <property type="component" value="Unassembled WGS sequence"/>
</dbReference>
<feature type="domain" description="Knr4/Smi1-like" evidence="1">
    <location>
        <begin position="156"/>
        <end position="290"/>
    </location>
</feature>
<dbReference type="InterPro" id="IPR037883">
    <property type="entry name" value="Knr4/Smi1-like_sf"/>
</dbReference>
<reference evidence="2 3" key="1">
    <citation type="submission" date="2021-01" db="EMBL/GenBank/DDBJ databases">
        <title>Actinoplanes sp. nov. LDG1-01 isolated from lichen.</title>
        <authorList>
            <person name="Saeng-In P."/>
            <person name="Phongsopitanun W."/>
            <person name="Kanchanasin P."/>
            <person name="Yuki M."/>
            <person name="Kudo T."/>
            <person name="Ohkuma M."/>
            <person name="Tanasupawat S."/>
        </authorList>
    </citation>
    <scope>NUCLEOTIDE SEQUENCE [LARGE SCALE GENOMIC DNA]</scope>
    <source>
        <strain evidence="2 3">LDG1-01</strain>
    </source>
</reference>
<organism evidence="2 3">
    <name type="scientific">Paractinoplanes lichenicola</name>
    <dbReference type="NCBI Taxonomy" id="2802976"/>
    <lineage>
        <taxon>Bacteria</taxon>
        <taxon>Bacillati</taxon>
        <taxon>Actinomycetota</taxon>
        <taxon>Actinomycetes</taxon>
        <taxon>Micromonosporales</taxon>
        <taxon>Micromonosporaceae</taxon>
        <taxon>Paractinoplanes</taxon>
    </lineage>
</organism>
<dbReference type="SUPFAM" id="SSF160631">
    <property type="entry name" value="SMI1/KNR4-like"/>
    <property type="match status" value="1"/>
</dbReference>
<comment type="caution">
    <text evidence="2">The sequence shown here is derived from an EMBL/GenBank/DDBJ whole genome shotgun (WGS) entry which is preliminary data.</text>
</comment>
<accession>A0ABS1VY39</accession>
<dbReference type="RefSeq" id="WP_202996118.1">
    <property type="nucleotide sequence ID" value="NZ_JAENHO010000011.1"/>
</dbReference>
<proteinExistence type="predicted"/>
<evidence type="ECO:0000313" key="2">
    <source>
        <dbReference type="EMBL" id="MBL7259415.1"/>
    </source>
</evidence>
<dbReference type="InterPro" id="IPR018958">
    <property type="entry name" value="Knr4/Smi1-like_dom"/>
</dbReference>
<keyword evidence="3" id="KW-1185">Reference proteome</keyword>
<dbReference type="Pfam" id="PF09346">
    <property type="entry name" value="SMI1_KNR4"/>
    <property type="match status" value="1"/>
</dbReference>
<dbReference type="SMART" id="SM00860">
    <property type="entry name" value="SMI1_KNR4"/>
    <property type="match status" value="1"/>
</dbReference>
<sequence length="435" mass="45731">MPPLHDFATWVGLASLLTVGNQQRLLVDGGFVAGAVDGRKSVSTGRVGNGSSAHSQAHLEAIGLVTAALAEAGRDHIAYGLRVAPTGEATLDLFDFGPAVERSLSPYPESLVLVEGTVPEPWRRRPEPVPHAAPAPTADPARLARLLRARLPGATGASEAELAAAEARLGFALPDELATLYRITRGGVDDDEVTFRLFPLDKLTVADARLRPPSWRYGAAEAVRTPPDAAVQGLPTSPGWLVFADDGGSARFAVDLTPGPAGHLGQIIVLDGQAVGADLVADSLTDMIAHGSHDWLPVRPEELPAVARVYEGDVEEAAHPQLEVLTIGRRDGAPVSLTAVAGLPRLRTLKATAGTLADPREIAGLTALEYLEIGTHEWRALLAADAVPKDLSAAGIAVEPDETPEDVAALANELLARWDRPLITRTTIRGNLLPA</sequence>